<comment type="cofactor">
    <cofactor evidence="3">
        <name>Mg(2+)</name>
        <dbReference type="ChEBI" id="CHEBI:18420"/>
    </cofactor>
</comment>
<dbReference type="Pfam" id="PF17837">
    <property type="entry name" value="4PPT_N"/>
    <property type="match status" value="1"/>
</dbReference>
<keyword evidence="3" id="KW-0479">Metal-binding</keyword>
<dbReference type="InterPro" id="IPR041354">
    <property type="entry name" value="4PPT_N"/>
</dbReference>
<keyword evidence="7" id="KW-1185">Reference proteome</keyword>
<accession>A0A7K3LYD4</accession>
<dbReference type="PANTHER" id="PTHR38096">
    <property type="entry name" value="ENTEROBACTIN SYNTHASE COMPONENT D"/>
    <property type="match status" value="1"/>
</dbReference>
<dbReference type="EMBL" id="WLZY01000001">
    <property type="protein sequence ID" value="NDL55827.1"/>
    <property type="molecule type" value="Genomic_DNA"/>
</dbReference>
<feature type="binding site" evidence="2">
    <location>
        <position position="150"/>
    </location>
    <ligand>
        <name>CoA</name>
        <dbReference type="ChEBI" id="CHEBI:57287"/>
    </ligand>
</feature>
<protein>
    <submittedName>
        <fullName evidence="6">4'-phosphopantetheinyl transferase superfamily protein</fullName>
    </submittedName>
</protein>
<feature type="binding site" evidence="2">
    <location>
        <position position="38"/>
    </location>
    <ligand>
        <name>CoA</name>
        <dbReference type="ChEBI" id="CHEBI:57287"/>
    </ligand>
</feature>
<gene>
    <name evidence="6" type="ORF">F7O44_01950</name>
</gene>
<feature type="binding site" evidence="3">
    <location>
        <position position="105"/>
    </location>
    <ligand>
        <name>Mg(2+)</name>
        <dbReference type="ChEBI" id="CHEBI:18420"/>
    </ligand>
</feature>
<dbReference type="InterPro" id="IPR008278">
    <property type="entry name" value="4-PPantetheinyl_Trfase_dom"/>
</dbReference>
<dbReference type="GO" id="GO:0005886">
    <property type="term" value="C:plasma membrane"/>
    <property type="evidence" value="ECO:0007669"/>
    <property type="project" value="TreeGrafter"/>
</dbReference>
<reference evidence="6 7" key="1">
    <citation type="submission" date="2019-11" db="EMBL/GenBank/DDBJ databases">
        <authorList>
            <person name="Li X.-J."/>
            <person name="Feng X.-M."/>
        </authorList>
    </citation>
    <scope>NUCLEOTIDE SEQUENCE [LARGE SCALE GENOMIC DNA]</scope>
    <source>
        <strain evidence="6 7">XMNu-373</strain>
    </source>
</reference>
<feature type="domain" description="4'-phosphopantetheinyl transferase" evidence="4">
    <location>
        <begin position="99"/>
        <end position="174"/>
    </location>
</feature>
<keyword evidence="3" id="KW-0460">Magnesium</keyword>
<evidence type="ECO:0000259" key="4">
    <source>
        <dbReference type="Pfam" id="PF01648"/>
    </source>
</evidence>
<dbReference type="GO" id="GO:0008897">
    <property type="term" value="F:holo-[acyl-carrier-protein] synthase activity"/>
    <property type="evidence" value="ECO:0007669"/>
    <property type="project" value="InterPro"/>
</dbReference>
<feature type="binding site" evidence="2">
    <location>
        <position position="146"/>
    </location>
    <ligand>
        <name>CoA</name>
        <dbReference type="ChEBI" id="CHEBI:57287"/>
    </ligand>
</feature>
<comment type="caution">
    <text evidence="6">The sequence shown here is derived from an EMBL/GenBank/DDBJ whole genome shotgun (WGS) entry which is preliminary data.</text>
</comment>
<keyword evidence="1 6" id="KW-0808">Transferase</keyword>
<dbReference type="RefSeq" id="WP_162448497.1">
    <property type="nucleotide sequence ID" value="NZ_WLZY01000001.1"/>
</dbReference>
<dbReference type="GO" id="GO:0009239">
    <property type="term" value="P:enterobactin biosynthetic process"/>
    <property type="evidence" value="ECO:0007669"/>
    <property type="project" value="InterPro"/>
</dbReference>
<dbReference type="AlphaFoldDB" id="A0A7K3LYD4"/>
<dbReference type="GO" id="GO:0009366">
    <property type="term" value="C:enterobactin synthetase complex"/>
    <property type="evidence" value="ECO:0007669"/>
    <property type="project" value="InterPro"/>
</dbReference>
<dbReference type="PRINTS" id="PR01399">
    <property type="entry name" value="ENTSNTHTASED"/>
</dbReference>
<name>A0A7K3LYD4_9ACTN</name>
<evidence type="ECO:0000259" key="5">
    <source>
        <dbReference type="Pfam" id="PF17837"/>
    </source>
</evidence>
<feature type="binding site" evidence="2">
    <location>
        <begin position="81"/>
        <end position="82"/>
    </location>
    <ligand>
        <name>CoA</name>
        <dbReference type="ChEBI" id="CHEBI:57287"/>
    </ligand>
</feature>
<dbReference type="InterPro" id="IPR037143">
    <property type="entry name" value="4-PPantetheinyl_Trfase_dom_sf"/>
</dbReference>
<dbReference type="Pfam" id="PF01648">
    <property type="entry name" value="ACPS"/>
    <property type="match status" value="1"/>
</dbReference>
<dbReference type="SUPFAM" id="SSF56214">
    <property type="entry name" value="4'-phosphopantetheinyl transferase"/>
    <property type="match status" value="1"/>
</dbReference>
<evidence type="ECO:0000313" key="6">
    <source>
        <dbReference type="EMBL" id="NDL55827.1"/>
    </source>
</evidence>
<evidence type="ECO:0000256" key="1">
    <source>
        <dbReference type="ARBA" id="ARBA00022679"/>
    </source>
</evidence>
<feature type="domain" description="4'-phosphopantetheinyl transferase N-terminal" evidence="5">
    <location>
        <begin position="27"/>
        <end position="92"/>
    </location>
</feature>
<dbReference type="GO" id="GO:0000287">
    <property type="term" value="F:magnesium ion binding"/>
    <property type="evidence" value="ECO:0007669"/>
    <property type="project" value="InterPro"/>
</dbReference>
<feature type="binding site" evidence="2">
    <location>
        <position position="160"/>
    </location>
    <ligand>
        <name>CoA</name>
        <dbReference type="ChEBI" id="CHEBI:57287"/>
    </ligand>
</feature>
<dbReference type="Proteomes" id="UP000460435">
    <property type="component" value="Unassembled WGS sequence"/>
</dbReference>
<feature type="binding site" evidence="2">
    <location>
        <position position="103"/>
    </location>
    <ligand>
        <name>CoA</name>
        <dbReference type="ChEBI" id="CHEBI:57287"/>
    </ligand>
</feature>
<organism evidence="6 7">
    <name type="scientific">Phytoactinopolyspora mesophila</name>
    <dbReference type="NCBI Taxonomy" id="2650750"/>
    <lineage>
        <taxon>Bacteria</taxon>
        <taxon>Bacillati</taxon>
        <taxon>Actinomycetota</taxon>
        <taxon>Actinomycetes</taxon>
        <taxon>Jiangellales</taxon>
        <taxon>Jiangellaceae</taxon>
        <taxon>Phytoactinopolyspora</taxon>
    </lineage>
</organism>
<evidence type="ECO:0000256" key="3">
    <source>
        <dbReference type="PIRSR" id="PIRSR603542-2"/>
    </source>
</evidence>
<evidence type="ECO:0000256" key="2">
    <source>
        <dbReference type="PIRSR" id="PIRSR603542-1"/>
    </source>
</evidence>
<feature type="binding site" evidence="3">
    <location>
        <position position="104"/>
    </location>
    <ligand>
        <name>Mg(2+)</name>
        <dbReference type="ChEBI" id="CHEBI:18420"/>
    </ligand>
</feature>
<dbReference type="PANTHER" id="PTHR38096:SF1">
    <property type="entry name" value="ENTEROBACTIN SYNTHASE COMPONENT D"/>
    <property type="match status" value="1"/>
</dbReference>
<proteinExistence type="predicted"/>
<evidence type="ECO:0000313" key="7">
    <source>
        <dbReference type="Proteomes" id="UP000460435"/>
    </source>
</evidence>
<sequence>MPRPDLPTHLAWRDTTRDLPGRLLPSEASAVRRACASRRAEFTTGRILARAALRDVGASVSAIGTRHRAPVWPVGFCGSITHCAGYRAAVAASTTRIRAVGIDAEPQLPLPAELCGEVLSASEIELLADTAAHVSFACRVAFSAKESLYKLWSAVTGRWLGFHHAHIVRFHWDGAGGTIRLRLQTPVRDFPGEIEVSGAASDGIVVTAAYIPS</sequence>
<feature type="binding site" evidence="2">
    <location>
        <position position="46"/>
    </location>
    <ligand>
        <name>CoA</name>
        <dbReference type="ChEBI" id="CHEBI:57287"/>
    </ligand>
</feature>
<feature type="binding site" evidence="3">
    <location>
        <position position="103"/>
    </location>
    <ligand>
        <name>Mg(2+)</name>
        <dbReference type="ChEBI" id="CHEBI:18420"/>
    </ligand>
</feature>
<dbReference type="InterPro" id="IPR003542">
    <property type="entry name" value="Enbac_synth_compD-like"/>
</dbReference>